<proteinExistence type="predicted"/>
<dbReference type="EMBL" id="MU005575">
    <property type="protein sequence ID" value="KAF2687246.1"/>
    <property type="molecule type" value="Genomic_DNA"/>
</dbReference>
<name>A0A6G1J9P6_9PLEO</name>
<keyword evidence="1" id="KW-1133">Transmembrane helix</keyword>
<organism evidence="2 3">
    <name type="scientific">Lentithecium fluviatile CBS 122367</name>
    <dbReference type="NCBI Taxonomy" id="1168545"/>
    <lineage>
        <taxon>Eukaryota</taxon>
        <taxon>Fungi</taxon>
        <taxon>Dikarya</taxon>
        <taxon>Ascomycota</taxon>
        <taxon>Pezizomycotina</taxon>
        <taxon>Dothideomycetes</taxon>
        <taxon>Pleosporomycetidae</taxon>
        <taxon>Pleosporales</taxon>
        <taxon>Massarineae</taxon>
        <taxon>Lentitheciaceae</taxon>
        <taxon>Lentithecium</taxon>
    </lineage>
</organism>
<reference evidence="2" key="1">
    <citation type="journal article" date="2020" name="Stud. Mycol.">
        <title>101 Dothideomycetes genomes: a test case for predicting lifestyles and emergence of pathogens.</title>
        <authorList>
            <person name="Haridas S."/>
            <person name="Albert R."/>
            <person name="Binder M."/>
            <person name="Bloem J."/>
            <person name="Labutti K."/>
            <person name="Salamov A."/>
            <person name="Andreopoulos B."/>
            <person name="Baker S."/>
            <person name="Barry K."/>
            <person name="Bills G."/>
            <person name="Bluhm B."/>
            <person name="Cannon C."/>
            <person name="Castanera R."/>
            <person name="Culley D."/>
            <person name="Daum C."/>
            <person name="Ezra D."/>
            <person name="Gonzalez J."/>
            <person name="Henrissat B."/>
            <person name="Kuo A."/>
            <person name="Liang C."/>
            <person name="Lipzen A."/>
            <person name="Lutzoni F."/>
            <person name="Magnuson J."/>
            <person name="Mondo S."/>
            <person name="Nolan M."/>
            <person name="Ohm R."/>
            <person name="Pangilinan J."/>
            <person name="Park H.-J."/>
            <person name="Ramirez L."/>
            <person name="Alfaro M."/>
            <person name="Sun H."/>
            <person name="Tritt A."/>
            <person name="Yoshinaga Y."/>
            <person name="Zwiers L.-H."/>
            <person name="Turgeon B."/>
            <person name="Goodwin S."/>
            <person name="Spatafora J."/>
            <person name="Crous P."/>
            <person name="Grigoriev I."/>
        </authorList>
    </citation>
    <scope>NUCLEOTIDE SEQUENCE</scope>
    <source>
        <strain evidence="2">CBS 122367</strain>
    </source>
</reference>
<feature type="transmembrane region" description="Helical" evidence="1">
    <location>
        <begin position="389"/>
        <end position="413"/>
    </location>
</feature>
<dbReference type="OrthoDB" id="5392974at2759"/>
<feature type="transmembrane region" description="Helical" evidence="1">
    <location>
        <begin position="425"/>
        <end position="447"/>
    </location>
</feature>
<keyword evidence="1" id="KW-0472">Membrane</keyword>
<keyword evidence="3" id="KW-1185">Reference proteome</keyword>
<keyword evidence="1" id="KW-0812">Transmembrane</keyword>
<sequence>MDAPRLDRIGNFDWRYWPPGPVPHQLFNNKLVIEHSCHPELEDHSTITWGLSQCERSEEKTATVDVLEVERENVRWRYSVDDDELEKTITEIPGMGLQERSLRVFFLSTLQSRIGYLPGNFTFRPRTLRILQKAGLSGVILGSIFSADGNWANMGSHCFTQNDNDSCLSSFEVSYRYICGWDSGKAFIQFLRTRYQTTYFCINCPSRTRERFEGYLAKNPKFAFRDFFIDALIADDSLKMWQEDIGERRNRLLDQERKYKGEDIEFDTATRQLHKLSYDWHTLGQDCRDHLAQLDFIQRTYEKYMTRLQDPKNEWQVDKSNDMGETFEALKSTCDNCTRWTTVYRERTNIRINLLFHLAAQSESRTSTQIAASTAKVAEQTQRDSASMITIAAVTMFFLPGTFICAVLSTAFFDYGENSLEVSRKWWILPASMIPMTAGVFAVWLAWRWWKLGRHQDQLSKDVREVGRKKSQ</sequence>
<dbReference type="AlphaFoldDB" id="A0A6G1J9P6"/>
<evidence type="ECO:0000313" key="2">
    <source>
        <dbReference type="EMBL" id="KAF2687246.1"/>
    </source>
</evidence>
<evidence type="ECO:0000313" key="3">
    <source>
        <dbReference type="Proteomes" id="UP000799291"/>
    </source>
</evidence>
<accession>A0A6G1J9P6</accession>
<dbReference type="Proteomes" id="UP000799291">
    <property type="component" value="Unassembled WGS sequence"/>
</dbReference>
<protein>
    <submittedName>
        <fullName evidence="2">Uncharacterized protein</fullName>
    </submittedName>
</protein>
<evidence type="ECO:0000256" key="1">
    <source>
        <dbReference type="SAM" id="Phobius"/>
    </source>
</evidence>
<gene>
    <name evidence="2" type="ORF">K458DRAFT_415510</name>
</gene>
<dbReference type="Gene3D" id="1.20.58.340">
    <property type="entry name" value="Magnesium transport protein CorA, transmembrane region"/>
    <property type="match status" value="1"/>
</dbReference>